<feature type="transmembrane region" description="Helical" evidence="2">
    <location>
        <begin position="102"/>
        <end position="122"/>
    </location>
</feature>
<keyword evidence="2" id="KW-0472">Membrane</keyword>
<dbReference type="SUPFAM" id="SSF47413">
    <property type="entry name" value="lambda repressor-like DNA-binding domains"/>
    <property type="match status" value="1"/>
</dbReference>
<reference evidence="4 5" key="1">
    <citation type="submission" date="2015-09" db="EMBL/GenBank/DDBJ databases">
        <title>Genome sequence of Oxobacter pfennigii DSM 3222.</title>
        <authorList>
            <person name="Poehlein A."/>
            <person name="Bengelsdorf F.R."/>
            <person name="Schiel-Bengelsdorf B."/>
            <person name="Duerre P."/>
            <person name="Daniel R."/>
        </authorList>
    </citation>
    <scope>NUCLEOTIDE SEQUENCE [LARGE SCALE GENOMIC DNA]</scope>
    <source>
        <strain evidence="4 5">DSM 3222</strain>
    </source>
</reference>
<dbReference type="PATRIC" id="fig|36849.3.peg.3623"/>
<evidence type="ECO:0000313" key="5">
    <source>
        <dbReference type="Proteomes" id="UP000050326"/>
    </source>
</evidence>
<dbReference type="SMART" id="SM00530">
    <property type="entry name" value="HTH_XRE"/>
    <property type="match status" value="1"/>
</dbReference>
<gene>
    <name evidence="4" type="primary">immR_2</name>
    <name evidence="4" type="ORF">OXPF_34220</name>
</gene>
<protein>
    <submittedName>
        <fullName evidence="4">HTH-type transcriptional regulator ImmR</fullName>
    </submittedName>
</protein>
<evidence type="ECO:0000313" key="4">
    <source>
        <dbReference type="EMBL" id="KPU42991.1"/>
    </source>
</evidence>
<accession>A0A0P8W333</accession>
<dbReference type="OrthoDB" id="9801008at2"/>
<feature type="transmembrane region" description="Helical" evidence="2">
    <location>
        <begin position="222"/>
        <end position="242"/>
    </location>
</feature>
<name>A0A0P8W333_9CLOT</name>
<keyword evidence="2" id="KW-0812">Transmembrane</keyword>
<dbReference type="Gene3D" id="1.10.260.40">
    <property type="entry name" value="lambda repressor-like DNA-binding domains"/>
    <property type="match status" value="1"/>
</dbReference>
<dbReference type="AlphaFoldDB" id="A0A0P8W333"/>
<dbReference type="STRING" id="36849.OXPF_34220"/>
<dbReference type="GO" id="GO:0003677">
    <property type="term" value="F:DNA binding"/>
    <property type="evidence" value="ECO:0007669"/>
    <property type="project" value="UniProtKB-KW"/>
</dbReference>
<feature type="transmembrane region" description="Helical" evidence="2">
    <location>
        <begin position="274"/>
        <end position="292"/>
    </location>
</feature>
<feature type="domain" description="HTH cro/C1-type" evidence="3">
    <location>
        <begin position="7"/>
        <end position="61"/>
    </location>
</feature>
<dbReference type="PANTHER" id="PTHR46558">
    <property type="entry name" value="TRACRIPTIONAL REGULATORY PROTEIN-RELATED-RELATED"/>
    <property type="match status" value="1"/>
</dbReference>
<evidence type="ECO:0000259" key="3">
    <source>
        <dbReference type="PROSITE" id="PS50943"/>
    </source>
</evidence>
<dbReference type="PANTHER" id="PTHR46558:SF15">
    <property type="entry name" value="HELIX-TURN-HELIX DOMAIN PROTEIN"/>
    <property type="match status" value="1"/>
</dbReference>
<proteinExistence type="predicted"/>
<dbReference type="EMBL" id="LKET01000045">
    <property type="protein sequence ID" value="KPU42991.1"/>
    <property type="molecule type" value="Genomic_DNA"/>
</dbReference>
<keyword evidence="2" id="KW-1133">Transmembrane helix</keyword>
<dbReference type="Proteomes" id="UP000050326">
    <property type="component" value="Unassembled WGS sequence"/>
</dbReference>
<evidence type="ECO:0000256" key="1">
    <source>
        <dbReference type="ARBA" id="ARBA00023125"/>
    </source>
</evidence>
<keyword evidence="1" id="KW-0238">DNA-binding</keyword>
<dbReference type="InterPro" id="IPR001387">
    <property type="entry name" value="Cro/C1-type_HTH"/>
</dbReference>
<feature type="transmembrane region" description="Helical" evidence="2">
    <location>
        <begin position="134"/>
        <end position="155"/>
    </location>
</feature>
<dbReference type="Pfam" id="PF01381">
    <property type="entry name" value="HTH_3"/>
    <property type="match status" value="1"/>
</dbReference>
<keyword evidence="5" id="KW-1185">Reference proteome</keyword>
<evidence type="ECO:0000256" key="2">
    <source>
        <dbReference type="SAM" id="Phobius"/>
    </source>
</evidence>
<sequence length="322" mass="35697">MILADKILSLRKNNGWSQEELAEKMNVSRQSISKWESAAAIPDINRILELAKLFGVTTDYLLKDDLETTVYSDTDETENYIRVSLQEMNDFLRNKAIHGRQVALGVMLCILSPVLLILLSTVSEVGVAVTERAASGIGIVTLLLMVSGAVAIFIISSAKMKRFEYLQNSNFELEYGLLGIVKEKRAAFETTYVRNMAIGVVLCILCVIPLVVAGIFEASSMTLSFFVALLLAIVSVAVYLLITAGTIKGSYDQLLREGEFEPKEQEHSKRVSKFAGFYWPIIVAVYLGWSFYTSNWGFTWVVWPIAALIFAGISSVLHASKP</sequence>
<feature type="transmembrane region" description="Helical" evidence="2">
    <location>
        <begin position="192"/>
        <end position="216"/>
    </location>
</feature>
<dbReference type="RefSeq" id="WP_054876419.1">
    <property type="nucleotide sequence ID" value="NZ_LKET01000045.1"/>
</dbReference>
<comment type="caution">
    <text evidence="4">The sequence shown here is derived from an EMBL/GenBank/DDBJ whole genome shotgun (WGS) entry which is preliminary data.</text>
</comment>
<organism evidence="4 5">
    <name type="scientific">Oxobacter pfennigii</name>
    <dbReference type="NCBI Taxonomy" id="36849"/>
    <lineage>
        <taxon>Bacteria</taxon>
        <taxon>Bacillati</taxon>
        <taxon>Bacillota</taxon>
        <taxon>Clostridia</taxon>
        <taxon>Eubacteriales</taxon>
        <taxon>Clostridiaceae</taxon>
        <taxon>Oxobacter</taxon>
    </lineage>
</organism>
<dbReference type="CDD" id="cd00093">
    <property type="entry name" value="HTH_XRE"/>
    <property type="match status" value="1"/>
</dbReference>
<dbReference type="InterPro" id="IPR010982">
    <property type="entry name" value="Lambda_DNA-bd_dom_sf"/>
</dbReference>
<dbReference type="PROSITE" id="PS50943">
    <property type="entry name" value="HTH_CROC1"/>
    <property type="match status" value="1"/>
</dbReference>
<feature type="transmembrane region" description="Helical" evidence="2">
    <location>
        <begin position="298"/>
        <end position="319"/>
    </location>
</feature>